<proteinExistence type="predicted"/>
<evidence type="ECO:0000256" key="3">
    <source>
        <dbReference type="PROSITE-ProRule" id="PRU00221"/>
    </source>
</evidence>
<dbReference type="Proteomes" id="UP001153076">
    <property type="component" value="Unassembled WGS sequence"/>
</dbReference>
<dbReference type="InterPro" id="IPR001680">
    <property type="entry name" value="WD40_rpt"/>
</dbReference>
<dbReference type="OrthoDB" id="674604at2759"/>
<accession>A0A9Q1KN55</accession>
<dbReference type="SUPFAM" id="SSF50978">
    <property type="entry name" value="WD40 repeat-like"/>
    <property type="match status" value="1"/>
</dbReference>
<reference evidence="5" key="1">
    <citation type="submission" date="2022-04" db="EMBL/GenBank/DDBJ databases">
        <title>Carnegiea gigantea Genome sequencing and assembly v2.</title>
        <authorList>
            <person name="Copetti D."/>
            <person name="Sanderson M.J."/>
            <person name="Burquez A."/>
            <person name="Wojciechowski M.F."/>
        </authorList>
    </citation>
    <scope>NUCLEOTIDE SEQUENCE</scope>
    <source>
        <strain evidence="5">SGP5-SGP5p</strain>
        <tissue evidence="5">Aerial part</tissue>
    </source>
</reference>
<comment type="caution">
    <text evidence="5">The sequence shown here is derived from an EMBL/GenBank/DDBJ whole genome shotgun (WGS) entry which is preliminary data.</text>
</comment>
<sequence>MSPIMFEDPNARSSYSDSNESEDNSVYFSGQLEKPSHGDSKTHRLLDVISAHVESVSCLALCGEFMLSASRGNDIVVWQQPDMRQLTKFGVGEGSVKALLAIGNQVFSAHQDGHIRVWKVSKKNENVFRLVETLPTTKDYMGNLMKQRNCMQVTKHHKLWIEHLDTISCLAASDGLIYSGSWDKTLKVWRLSDLICLESIEAHNEAINGLVVHDGLVYSAGADGKINVWEQRGVSHRRKATLEGHEDVSMNTVIVSEGDGMVFGGGSDGYLFGWERSAKEGWELVIEVKGHEFAVLCLCFMGELLCTGSADKNICLWRKVGNGILGVIYKVAVLNGHQGPVKCLQASPYSVGEGNDKSLRVWWVSKDLKEELEEEWDP</sequence>
<dbReference type="PRINTS" id="PR00320">
    <property type="entry name" value="GPROTEINBRPT"/>
</dbReference>
<organism evidence="5 6">
    <name type="scientific">Carnegiea gigantea</name>
    <dbReference type="NCBI Taxonomy" id="171969"/>
    <lineage>
        <taxon>Eukaryota</taxon>
        <taxon>Viridiplantae</taxon>
        <taxon>Streptophyta</taxon>
        <taxon>Embryophyta</taxon>
        <taxon>Tracheophyta</taxon>
        <taxon>Spermatophyta</taxon>
        <taxon>Magnoliopsida</taxon>
        <taxon>eudicotyledons</taxon>
        <taxon>Gunneridae</taxon>
        <taxon>Pentapetalae</taxon>
        <taxon>Caryophyllales</taxon>
        <taxon>Cactineae</taxon>
        <taxon>Cactaceae</taxon>
        <taxon>Cactoideae</taxon>
        <taxon>Echinocereeae</taxon>
        <taxon>Carnegiea</taxon>
    </lineage>
</organism>
<keyword evidence="1 3" id="KW-0853">WD repeat</keyword>
<dbReference type="PANTHER" id="PTHR22844:SF340">
    <property type="entry name" value="OS01G0946100 PROTEIN"/>
    <property type="match status" value="1"/>
</dbReference>
<evidence type="ECO:0000256" key="2">
    <source>
        <dbReference type="ARBA" id="ARBA00022737"/>
    </source>
</evidence>
<dbReference type="PROSITE" id="PS50082">
    <property type="entry name" value="WD_REPEATS_2"/>
    <property type="match status" value="1"/>
</dbReference>
<dbReference type="InterPro" id="IPR015943">
    <property type="entry name" value="WD40/YVTN_repeat-like_dom_sf"/>
</dbReference>
<dbReference type="EMBL" id="JAKOGI010000069">
    <property type="protein sequence ID" value="KAJ8445869.1"/>
    <property type="molecule type" value="Genomic_DNA"/>
</dbReference>
<dbReference type="PANTHER" id="PTHR22844">
    <property type="entry name" value="F-BOX AND WD40 DOMAIN PROTEIN"/>
    <property type="match status" value="1"/>
</dbReference>
<keyword evidence="6" id="KW-1185">Reference proteome</keyword>
<dbReference type="Gene3D" id="2.130.10.10">
    <property type="entry name" value="YVTN repeat-like/Quinoprotein amine dehydrogenase"/>
    <property type="match status" value="2"/>
</dbReference>
<evidence type="ECO:0000256" key="1">
    <source>
        <dbReference type="ARBA" id="ARBA00022574"/>
    </source>
</evidence>
<feature type="region of interest" description="Disordered" evidence="4">
    <location>
        <begin position="1"/>
        <end position="24"/>
    </location>
</feature>
<evidence type="ECO:0000313" key="6">
    <source>
        <dbReference type="Proteomes" id="UP001153076"/>
    </source>
</evidence>
<dbReference type="InterPro" id="IPR045182">
    <property type="entry name" value="JINGUBANG-like"/>
</dbReference>
<dbReference type="AlphaFoldDB" id="A0A9Q1KN55"/>
<dbReference type="SMART" id="SM00320">
    <property type="entry name" value="WD40"/>
    <property type="match status" value="7"/>
</dbReference>
<feature type="repeat" description="WD" evidence="3">
    <location>
        <begin position="200"/>
        <end position="230"/>
    </location>
</feature>
<evidence type="ECO:0000256" key="4">
    <source>
        <dbReference type="SAM" id="MobiDB-lite"/>
    </source>
</evidence>
<evidence type="ECO:0000313" key="5">
    <source>
        <dbReference type="EMBL" id="KAJ8445869.1"/>
    </source>
</evidence>
<gene>
    <name evidence="5" type="ORF">Cgig2_000181</name>
</gene>
<protein>
    <submittedName>
        <fullName evidence="5">Uncharacterized protein</fullName>
    </submittedName>
</protein>
<dbReference type="InterPro" id="IPR036322">
    <property type="entry name" value="WD40_repeat_dom_sf"/>
</dbReference>
<name>A0A9Q1KN55_9CARY</name>
<dbReference type="InterPro" id="IPR020472">
    <property type="entry name" value="WD40_PAC1"/>
</dbReference>
<keyword evidence="2" id="KW-0677">Repeat</keyword>
<dbReference type="Pfam" id="PF00400">
    <property type="entry name" value="WD40"/>
    <property type="match status" value="3"/>
</dbReference>